<evidence type="ECO:0000256" key="7">
    <source>
        <dbReference type="ARBA" id="ARBA00023242"/>
    </source>
</evidence>
<dbReference type="InterPro" id="IPR050756">
    <property type="entry name" value="CSN3"/>
</dbReference>
<evidence type="ECO:0000256" key="2">
    <source>
        <dbReference type="ARBA" id="ARBA00004496"/>
    </source>
</evidence>
<dbReference type="FunFam" id="1.25.40.570:FF:000008">
    <property type="entry name" value="COP9 signalosome complex subunit 3"/>
    <property type="match status" value="1"/>
</dbReference>
<dbReference type="InterPro" id="IPR055089">
    <property type="entry name" value="COP9_N"/>
</dbReference>
<proteinExistence type="inferred from homology"/>
<dbReference type="GO" id="GO:0006511">
    <property type="term" value="P:ubiquitin-dependent protein catabolic process"/>
    <property type="evidence" value="ECO:0007669"/>
    <property type="project" value="TreeGrafter"/>
</dbReference>
<evidence type="ECO:0000256" key="5">
    <source>
        <dbReference type="ARBA" id="ARBA00022490"/>
    </source>
</evidence>
<dbReference type="PANTHER" id="PTHR10758">
    <property type="entry name" value="26S PROTEASOME NON-ATPASE REGULATORY SUBUNIT 3/COP9 SIGNALOSOME COMPLEX SUBUNIT 3"/>
    <property type="match status" value="1"/>
</dbReference>
<reference evidence="10 11" key="1">
    <citation type="journal article" date="2023" name="Insect Mol. Biol.">
        <title>Genome sequencing provides insights into the evolution of gene families encoding plant cell wall-degrading enzymes in longhorned beetles.</title>
        <authorList>
            <person name="Shin N.R."/>
            <person name="Okamura Y."/>
            <person name="Kirsch R."/>
            <person name="Pauchet Y."/>
        </authorList>
    </citation>
    <scope>NUCLEOTIDE SEQUENCE [LARGE SCALE GENOMIC DNA]</scope>
    <source>
        <strain evidence="10">EAD_L_NR</strain>
    </source>
</reference>
<keyword evidence="5" id="KW-0963">Cytoplasm</keyword>
<keyword evidence="7" id="KW-0539">Nucleus</keyword>
<dbReference type="SMART" id="SM00088">
    <property type="entry name" value="PINT"/>
    <property type="match status" value="1"/>
</dbReference>
<dbReference type="GO" id="GO:0005737">
    <property type="term" value="C:cytoplasm"/>
    <property type="evidence" value="ECO:0007669"/>
    <property type="project" value="UniProtKB-SubCell"/>
</dbReference>
<comment type="similarity">
    <text evidence="3">Belongs to the CSN3 family.</text>
</comment>
<sequence length="483" mass="54424">MGLNRRGAEQLKKHTDQGQMTRVYKSPWDEVPLRGAGTSGSKGSNFFSKSPDEMASALEQFVNTVRTLSSHGNFRELCEYLNKSSEILLKNTQHLDNVLETLDTQQHSLGILAVLCAKFSAPVSSNSQDNRFSQTQDFILGCNGEQIRFAPDTFAELCHSLTSYLVEQRQPLKGIVLLQKAISKLRLYDSQLTSIHSDLCQLCLLAKCFKPALEIIDIDITGVCQEISHNPNGPHFDAKYFLLYYYYGGMIYLAVHNLDRALYFFEVAITTPSHAVSHIMLESYKKYILVSLLLHGKIQAVPKYASQVVTRFIKPLSQPYHDLANAFVSNNTAELNTVLNKHSEAFTRDHNLGLVKQVSSVLYKKNIQRLTKTFLTLSLSDVASRVGLSSPAEAERHILHMIENKQIFATINQKDGMVVFRDEPDKYSGPEVLKGLEEQLTLCMELDKQILAMDEEIQVNPQYVKKSTGLQDEEQPSKSTYAM</sequence>
<dbReference type="SUPFAM" id="SSF46785">
    <property type="entry name" value="Winged helix' DNA-binding domain"/>
    <property type="match status" value="1"/>
</dbReference>
<evidence type="ECO:0000256" key="6">
    <source>
        <dbReference type="ARBA" id="ARBA00022790"/>
    </source>
</evidence>
<name>A0AAV8WDS2_9CUCU</name>
<evidence type="ECO:0000256" key="4">
    <source>
        <dbReference type="ARBA" id="ARBA00014878"/>
    </source>
</evidence>
<dbReference type="InterPro" id="IPR000717">
    <property type="entry name" value="PCI_dom"/>
</dbReference>
<dbReference type="FunFam" id="1.10.10.10:FF:000354">
    <property type="entry name" value="COP9 signalosome complex subunit 3"/>
    <property type="match status" value="1"/>
</dbReference>
<comment type="subcellular location">
    <subcellularLocation>
        <location evidence="2">Cytoplasm</location>
    </subcellularLocation>
    <subcellularLocation>
        <location evidence="1">Nucleus</location>
    </subcellularLocation>
</comment>
<dbReference type="Pfam" id="PF01399">
    <property type="entry name" value="PCI"/>
    <property type="match status" value="1"/>
</dbReference>
<dbReference type="PROSITE" id="PS50250">
    <property type="entry name" value="PCI"/>
    <property type="match status" value="1"/>
</dbReference>
<dbReference type="PANTHER" id="PTHR10758:SF1">
    <property type="entry name" value="COP9 SIGNALOSOME COMPLEX SUBUNIT 3"/>
    <property type="match status" value="1"/>
</dbReference>
<evidence type="ECO:0000256" key="3">
    <source>
        <dbReference type="ARBA" id="ARBA00007084"/>
    </source>
</evidence>
<dbReference type="Proteomes" id="UP001159042">
    <property type="component" value="Unassembled WGS sequence"/>
</dbReference>
<feature type="region of interest" description="Disordered" evidence="8">
    <location>
        <begin position="1"/>
        <end position="45"/>
    </location>
</feature>
<keyword evidence="11" id="KW-1185">Reference proteome</keyword>
<dbReference type="Pfam" id="PF22788">
    <property type="entry name" value="COP9_hel_rpt"/>
    <property type="match status" value="1"/>
</dbReference>
<evidence type="ECO:0000259" key="9">
    <source>
        <dbReference type="PROSITE" id="PS50250"/>
    </source>
</evidence>
<evidence type="ECO:0000256" key="1">
    <source>
        <dbReference type="ARBA" id="ARBA00004123"/>
    </source>
</evidence>
<evidence type="ECO:0000313" key="10">
    <source>
        <dbReference type="EMBL" id="KAJ8924586.1"/>
    </source>
</evidence>
<dbReference type="InterPro" id="IPR036390">
    <property type="entry name" value="WH_DNA-bd_sf"/>
</dbReference>
<dbReference type="EMBL" id="JANEYG010000002">
    <property type="protein sequence ID" value="KAJ8924586.1"/>
    <property type="molecule type" value="Genomic_DNA"/>
</dbReference>
<keyword evidence="6" id="KW-0736">Signalosome</keyword>
<evidence type="ECO:0000313" key="11">
    <source>
        <dbReference type="Proteomes" id="UP001159042"/>
    </source>
</evidence>
<dbReference type="AlphaFoldDB" id="A0AAV8WDS2"/>
<protein>
    <recommendedName>
        <fullName evidence="4">COP9 signalosome complex subunit 3</fullName>
    </recommendedName>
</protein>
<organism evidence="10 11">
    <name type="scientific">Exocentrus adspersus</name>
    <dbReference type="NCBI Taxonomy" id="1586481"/>
    <lineage>
        <taxon>Eukaryota</taxon>
        <taxon>Metazoa</taxon>
        <taxon>Ecdysozoa</taxon>
        <taxon>Arthropoda</taxon>
        <taxon>Hexapoda</taxon>
        <taxon>Insecta</taxon>
        <taxon>Pterygota</taxon>
        <taxon>Neoptera</taxon>
        <taxon>Endopterygota</taxon>
        <taxon>Coleoptera</taxon>
        <taxon>Polyphaga</taxon>
        <taxon>Cucujiformia</taxon>
        <taxon>Chrysomeloidea</taxon>
        <taxon>Cerambycidae</taxon>
        <taxon>Lamiinae</taxon>
        <taxon>Acanthocinini</taxon>
        <taxon>Exocentrus</taxon>
    </lineage>
</organism>
<accession>A0AAV8WDS2</accession>
<feature type="compositionally biased region" description="Basic and acidic residues" evidence="8">
    <location>
        <begin position="1"/>
        <end position="16"/>
    </location>
</feature>
<dbReference type="Gene3D" id="1.25.40.570">
    <property type="match status" value="1"/>
</dbReference>
<evidence type="ECO:0000256" key="8">
    <source>
        <dbReference type="SAM" id="MobiDB-lite"/>
    </source>
</evidence>
<gene>
    <name evidence="10" type="ORF">NQ315_000736</name>
</gene>
<feature type="domain" description="PCI" evidence="9">
    <location>
        <begin position="257"/>
        <end position="425"/>
    </location>
</feature>
<comment type="caution">
    <text evidence="10">The sequence shown here is derived from an EMBL/GenBank/DDBJ whole genome shotgun (WGS) entry which is preliminary data.</text>
</comment>
<dbReference type="GO" id="GO:0008180">
    <property type="term" value="C:COP9 signalosome"/>
    <property type="evidence" value="ECO:0007669"/>
    <property type="project" value="UniProtKB-KW"/>
</dbReference>